<dbReference type="InterPro" id="IPR000780">
    <property type="entry name" value="CheR_MeTrfase"/>
</dbReference>
<dbReference type="SMART" id="SM00138">
    <property type="entry name" value="MeTrc"/>
    <property type="match status" value="1"/>
</dbReference>
<evidence type="ECO:0000256" key="1">
    <source>
        <dbReference type="ARBA" id="ARBA00001541"/>
    </source>
</evidence>
<dbReference type="GO" id="GO:0008983">
    <property type="term" value="F:protein-glutamate O-methyltransferase activity"/>
    <property type="evidence" value="ECO:0007669"/>
    <property type="project" value="UniProtKB-EC"/>
</dbReference>
<keyword evidence="3 5" id="KW-0808">Transferase</keyword>
<organism evidence="8">
    <name type="scientific">Chitinibacter mangrovi</name>
    <dbReference type="NCBI Taxonomy" id="3153927"/>
    <lineage>
        <taxon>Bacteria</taxon>
        <taxon>Pseudomonadati</taxon>
        <taxon>Pseudomonadota</taxon>
        <taxon>Betaproteobacteria</taxon>
        <taxon>Neisseriales</taxon>
        <taxon>Chitinibacteraceae</taxon>
        <taxon>Chitinibacter</taxon>
    </lineage>
</organism>
<keyword evidence="4 5" id="KW-0949">S-adenosyl-L-methionine</keyword>
<feature type="binding site" evidence="6">
    <location>
        <begin position="227"/>
        <end position="228"/>
    </location>
    <ligand>
        <name>S-adenosyl-L-methionine</name>
        <dbReference type="ChEBI" id="CHEBI:59789"/>
    </ligand>
</feature>
<evidence type="ECO:0000256" key="2">
    <source>
        <dbReference type="ARBA" id="ARBA00022603"/>
    </source>
</evidence>
<feature type="binding site" evidence="6">
    <location>
        <position position="91"/>
    </location>
    <ligand>
        <name>S-adenosyl-L-methionine</name>
        <dbReference type="ChEBI" id="CHEBI:59789"/>
    </ligand>
</feature>
<evidence type="ECO:0000256" key="6">
    <source>
        <dbReference type="PIRSR" id="PIRSR000410-1"/>
    </source>
</evidence>
<dbReference type="CDD" id="cd02440">
    <property type="entry name" value="AdoMet_MTases"/>
    <property type="match status" value="1"/>
</dbReference>
<dbReference type="Pfam" id="PF03705">
    <property type="entry name" value="CheR_N"/>
    <property type="match status" value="1"/>
</dbReference>
<dbReference type="PRINTS" id="PR00996">
    <property type="entry name" value="CHERMTFRASE"/>
</dbReference>
<dbReference type="Pfam" id="PF01739">
    <property type="entry name" value="CheR"/>
    <property type="match status" value="1"/>
</dbReference>
<dbReference type="GO" id="GO:0032259">
    <property type="term" value="P:methylation"/>
    <property type="evidence" value="ECO:0007669"/>
    <property type="project" value="UniProtKB-KW"/>
</dbReference>
<dbReference type="Gene3D" id="3.40.50.150">
    <property type="entry name" value="Vaccinia Virus protein VP39"/>
    <property type="match status" value="1"/>
</dbReference>
<sequence length="284" mass="32222">MKTTRQTAKVATSQQTLDVSDAEMALFRDFFQQKIGIYLSSSKKSLLTSRLASRVHELALPSLRAYHEFLLSPGQEAEQQRAIDLITTNETYFFREEEHFRYLAQHILPRKAAQNDFRIWSAASSTGEEAYSIAMLLHAQRNPQPWHIEASDISTRVLAYAKRGLYPLHRGQKIPPDYLKNYCLRGSDAYEGHLLVQQAVRDSVHFSQKNLLNLPKSTGLFDVIFLRNVLIYFDPPTKAQVIQNVCRHLKPGGWLLIGHAETLNGLDGNLQLKACGPSIYQIGP</sequence>
<proteinExistence type="predicted"/>
<evidence type="ECO:0000256" key="5">
    <source>
        <dbReference type="PIRNR" id="PIRNR000410"/>
    </source>
</evidence>
<feature type="binding site" evidence="6">
    <location>
        <position position="89"/>
    </location>
    <ligand>
        <name>S-adenosyl-L-methionine</name>
        <dbReference type="ChEBI" id="CHEBI:59789"/>
    </ligand>
</feature>
<dbReference type="SUPFAM" id="SSF47757">
    <property type="entry name" value="Chemotaxis receptor methyltransferase CheR, N-terminal domain"/>
    <property type="match status" value="1"/>
</dbReference>
<gene>
    <name evidence="8" type="ORF">ABHF33_05930</name>
</gene>
<dbReference type="InterPro" id="IPR050903">
    <property type="entry name" value="Bact_Chemotaxis_MeTrfase"/>
</dbReference>
<feature type="binding site" evidence="6">
    <location>
        <begin position="210"/>
        <end position="211"/>
    </location>
    <ligand>
        <name>S-adenosyl-L-methionine</name>
        <dbReference type="ChEBI" id="CHEBI:59789"/>
    </ligand>
</feature>
<dbReference type="InterPro" id="IPR029063">
    <property type="entry name" value="SAM-dependent_MTases_sf"/>
</dbReference>
<feature type="binding site" evidence="6">
    <location>
        <position position="129"/>
    </location>
    <ligand>
        <name>S-adenosyl-L-methionine</name>
        <dbReference type="ChEBI" id="CHEBI:59789"/>
    </ligand>
</feature>
<reference evidence="8" key="1">
    <citation type="submission" date="2024-05" db="EMBL/GenBank/DDBJ databases">
        <authorList>
            <person name="Yang L."/>
            <person name="Pan L."/>
        </authorList>
    </citation>
    <scope>NUCLEOTIDE SEQUENCE</scope>
    <source>
        <strain evidence="8">FCG-7</strain>
    </source>
</reference>
<dbReference type="InterPro" id="IPR036804">
    <property type="entry name" value="CheR_N_sf"/>
</dbReference>
<keyword evidence="2 5" id="KW-0489">Methyltransferase</keyword>
<name>A0AAU7FC70_9NEIS</name>
<dbReference type="KEGG" id="cmav:ABHF33_05930"/>
<protein>
    <recommendedName>
        <fullName evidence="5">Chemotaxis protein methyltransferase</fullName>
        <ecNumber evidence="5">2.1.1.80</ecNumber>
    </recommendedName>
</protein>
<evidence type="ECO:0000256" key="3">
    <source>
        <dbReference type="ARBA" id="ARBA00022679"/>
    </source>
</evidence>
<dbReference type="PANTHER" id="PTHR24422">
    <property type="entry name" value="CHEMOTAXIS PROTEIN METHYLTRANSFERASE"/>
    <property type="match status" value="1"/>
</dbReference>
<evidence type="ECO:0000256" key="4">
    <source>
        <dbReference type="ARBA" id="ARBA00022691"/>
    </source>
</evidence>
<accession>A0AAU7FC70</accession>
<feature type="binding site" evidence="6">
    <location>
        <position position="152"/>
    </location>
    <ligand>
        <name>S-adenosyl-L-methionine</name>
        <dbReference type="ChEBI" id="CHEBI:59789"/>
    </ligand>
</feature>
<dbReference type="PIRSF" id="PIRSF000410">
    <property type="entry name" value="CheR"/>
    <property type="match status" value="1"/>
</dbReference>
<dbReference type="EC" id="2.1.1.80" evidence="5"/>
<feature type="domain" description="CheR-type methyltransferase" evidence="7">
    <location>
        <begin position="12"/>
        <end position="284"/>
    </location>
</feature>
<feature type="binding site" evidence="6">
    <location>
        <position position="95"/>
    </location>
    <ligand>
        <name>S-adenosyl-L-methionine</name>
        <dbReference type="ChEBI" id="CHEBI:59789"/>
    </ligand>
</feature>
<dbReference type="RefSeq" id="WP_348946049.1">
    <property type="nucleotide sequence ID" value="NZ_CP157355.1"/>
</dbReference>
<dbReference type="InterPro" id="IPR026024">
    <property type="entry name" value="Chemotaxis_MeTrfase_CheR"/>
</dbReference>
<dbReference type="EMBL" id="CP157355">
    <property type="protein sequence ID" value="XBM01806.1"/>
    <property type="molecule type" value="Genomic_DNA"/>
</dbReference>
<evidence type="ECO:0000259" key="7">
    <source>
        <dbReference type="PROSITE" id="PS50123"/>
    </source>
</evidence>
<dbReference type="AlphaFoldDB" id="A0AAU7FC70"/>
<comment type="function">
    <text evidence="5">Methylation of the membrane-bound methyl-accepting chemotaxis proteins (MCP) to form gamma-glutamyl methyl ester residues in MCP.</text>
</comment>
<comment type="catalytic activity">
    <reaction evidence="1 5">
        <text>L-glutamyl-[protein] + S-adenosyl-L-methionine = [protein]-L-glutamate 5-O-methyl ester + S-adenosyl-L-homocysteine</text>
        <dbReference type="Rhea" id="RHEA:24452"/>
        <dbReference type="Rhea" id="RHEA-COMP:10208"/>
        <dbReference type="Rhea" id="RHEA-COMP:10311"/>
        <dbReference type="ChEBI" id="CHEBI:29973"/>
        <dbReference type="ChEBI" id="CHEBI:57856"/>
        <dbReference type="ChEBI" id="CHEBI:59789"/>
        <dbReference type="ChEBI" id="CHEBI:82795"/>
        <dbReference type="EC" id="2.1.1.80"/>
    </reaction>
</comment>
<dbReference type="SUPFAM" id="SSF53335">
    <property type="entry name" value="S-adenosyl-L-methionine-dependent methyltransferases"/>
    <property type="match status" value="1"/>
</dbReference>
<dbReference type="PROSITE" id="PS50123">
    <property type="entry name" value="CHER"/>
    <property type="match status" value="1"/>
</dbReference>
<dbReference type="PANTHER" id="PTHR24422:SF26">
    <property type="entry name" value="CHEMOTAXIS PROTEIN METHYLTRANSFERASE"/>
    <property type="match status" value="1"/>
</dbReference>
<dbReference type="InterPro" id="IPR022642">
    <property type="entry name" value="CheR_C"/>
</dbReference>
<dbReference type="InterPro" id="IPR022641">
    <property type="entry name" value="CheR_N"/>
</dbReference>
<dbReference type="Gene3D" id="1.10.155.10">
    <property type="entry name" value="Chemotaxis receptor methyltransferase CheR, N-terminal domain"/>
    <property type="match status" value="1"/>
</dbReference>
<evidence type="ECO:0000313" key="8">
    <source>
        <dbReference type="EMBL" id="XBM01806.1"/>
    </source>
</evidence>